<dbReference type="SFLD" id="SFLDG01168">
    <property type="entry name" value="Ferric_reductase_subgroup_(FRE"/>
    <property type="match status" value="1"/>
</dbReference>
<dbReference type="SFLD" id="SFLDG01169">
    <property type="entry name" value="NADPH_oxidase_subgroup_(NOX)"/>
    <property type="match status" value="1"/>
</dbReference>
<feature type="transmembrane region" description="Helical" evidence="11">
    <location>
        <begin position="504"/>
        <end position="525"/>
    </location>
</feature>
<feature type="transmembrane region" description="Helical" evidence="11">
    <location>
        <begin position="545"/>
        <end position="569"/>
    </location>
</feature>
<dbReference type="Proteomes" id="UP001344447">
    <property type="component" value="Unassembled WGS sequence"/>
</dbReference>
<sequence>MKKNKNSSFKKSPNPLSFPHEFRSNLYKSTFLDASLLELPNISVDKSINENNCSVIDKILIERLKDNELKIREFIKNQESGNRTLMIDKSTFKELFNIQDNNMLDLIFNQYVQSTRSKFIRKISNSNLSINLSKDFKKKSKRSRNSNSSSSKTIPFIENEKDGNFDNIEVDYKIRKEIDNTLKIPIGGNSFPIPVEYIHNNDNNQYKIEDNSNISPISNSPTSSNSSINNTSSIVSDSTSSGRNSISSSSIDSSVNSIPLSLKSMGIEDKNQKSSEPLKIISKSHTESNNIQIIPTPLFNQTDIDENRLQSHSLPTILKQKSNIQKSKSFSSSESDKLKKIKKSRSFEIESKINLFDVINHVYLSLSKVGTEEEKISSVFKLYDIFGKGFISRDDLKEVLIYRTKQNGLKFQDFTMDSLIDHIFQQFDKNQDGFIDYEEFKSELTINTNNNNNFNSTNSNDNDNLESNKSEDINNGEDGLIGIHNEKESFHSLKRYFKIEGSKLFFISLFLIINSILVVISFLNVHANNKRAIQLFGPGLYITRIAAQLIEFNAAIILITMCKQLFTMIRNTKLKFLFPVDKYMTFHKLIGYTLIIASFLHTIGWIVGMAIATGKPDDIFYDCLAPHFKFRPTVWEMIFNSLPGVTGFIMISFLIIMAILSLKVIRKSNFELFYYSHHLFIGFYVLLILHGTMGWIRPPTFWKWFIVPAFFYTVDRSFRLFKRTHRVEVLDYCLKNEKVINLTFSKPASFDYKPGQYLLINVPHISKLQWHPFTMTSSPLEDKIYVHIRVTGNWTKKLFRWLSIKQQLQQQQQYYKNNHQSTKQQKPLPDGMYTNNDEIDLEIGLKPFRINIDGPFGSSSQYALNQKQVILVGAGIGVSPMASLLKDISLKKQRLQKLNEGDQIALEQSKNETTTKYGLGNLEKVHFFWLNRDQHSFQWFEDLLIDISTNANSNLPKISINTFNTRVFPKNDVRVFMLWNGLDKLFKAQGLDPTTNLPFKTHWGRPNWDTIFQYYSKKYSGESISVFCCGPSQLSKELYEKCRYNTSLKPGGTKFYFHKENF</sequence>
<dbReference type="InterPro" id="IPR017938">
    <property type="entry name" value="Riboflavin_synthase-like_b-brl"/>
</dbReference>
<dbReference type="CDD" id="cd06186">
    <property type="entry name" value="NOX_Duox_like_FAD_NADP"/>
    <property type="match status" value="1"/>
</dbReference>
<dbReference type="PANTHER" id="PTHR11972:SF201">
    <property type="entry name" value="SUPEROXIDE-GENERATING NADPH OXIDASE HEAVY CHAIN SUBUNIT C"/>
    <property type="match status" value="1"/>
</dbReference>
<dbReference type="InterPro" id="IPR011992">
    <property type="entry name" value="EF-hand-dom_pair"/>
</dbReference>
<dbReference type="InterPro" id="IPR039261">
    <property type="entry name" value="FNR_nucleotide-bd"/>
</dbReference>
<keyword evidence="15" id="KW-1185">Reference proteome</keyword>
<dbReference type="InterPro" id="IPR013121">
    <property type="entry name" value="Fe_red_NAD-bd_6"/>
</dbReference>
<keyword evidence="6" id="KW-0521">NADP</keyword>
<dbReference type="SFLD" id="SFLDS00052">
    <property type="entry name" value="Ferric_Reductase_Domain"/>
    <property type="match status" value="1"/>
</dbReference>
<keyword evidence="4" id="KW-0274">FAD</keyword>
<gene>
    <name evidence="14" type="ORF">RB653_009634</name>
</gene>
<dbReference type="PROSITE" id="PS00018">
    <property type="entry name" value="EF_HAND_1"/>
    <property type="match status" value="1"/>
</dbReference>
<dbReference type="InterPro" id="IPR050369">
    <property type="entry name" value="RBOH/FRE"/>
</dbReference>
<evidence type="ECO:0000256" key="1">
    <source>
        <dbReference type="ARBA" id="ARBA00004141"/>
    </source>
</evidence>
<dbReference type="InterPro" id="IPR002048">
    <property type="entry name" value="EF_hand_dom"/>
</dbReference>
<dbReference type="Gene3D" id="1.10.238.10">
    <property type="entry name" value="EF-hand"/>
    <property type="match status" value="1"/>
</dbReference>
<evidence type="ECO:0000313" key="15">
    <source>
        <dbReference type="Proteomes" id="UP001344447"/>
    </source>
</evidence>
<feature type="domain" description="EF-hand" evidence="12">
    <location>
        <begin position="415"/>
        <end position="450"/>
    </location>
</feature>
<dbReference type="Pfam" id="PF13499">
    <property type="entry name" value="EF-hand_7"/>
    <property type="match status" value="1"/>
</dbReference>
<dbReference type="SUPFAM" id="SSF52343">
    <property type="entry name" value="Ferredoxin reductase-like, C-terminal NADP-linked domain"/>
    <property type="match status" value="1"/>
</dbReference>
<dbReference type="InterPro" id="IPR017927">
    <property type="entry name" value="FAD-bd_FR_type"/>
</dbReference>
<keyword evidence="5" id="KW-0106">Calcium</keyword>
<evidence type="ECO:0000256" key="7">
    <source>
        <dbReference type="ARBA" id="ARBA00022989"/>
    </source>
</evidence>
<dbReference type="SUPFAM" id="SSF63380">
    <property type="entry name" value="Riboflavin synthase domain-like"/>
    <property type="match status" value="1"/>
</dbReference>
<protein>
    <submittedName>
        <fullName evidence="14">Uncharacterized protein</fullName>
    </submittedName>
</protein>
<evidence type="ECO:0000256" key="5">
    <source>
        <dbReference type="ARBA" id="ARBA00022837"/>
    </source>
</evidence>
<dbReference type="FunFam" id="1.10.238.10:FF:000809">
    <property type="entry name" value="Superoxide-generating NADPH oxidase heavy chain subunit C"/>
    <property type="match status" value="1"/>
</dbReference>
<dbReference type="EMBL" id="JAVFKY010000003">
    <property type="protein sequence ID" value="KAK5579945.1"/>
    <property type="molecule type" value="Genomic_DNA"/>
</dbReference>
<dbReference type="AlphaFoldDB" id="A0AAN7U6F7"/>
<keyword evidence="3 11" id="KW-0812">Transmembrane</keyword>
<feature type="region of interest" description="Disordered" evidence="10">
    <location>
        <begin position="209"/>
        <end position="255"/>
    </location>
</feature>
<feature type="domain" description="EF-hand" evidence="12">
    <location>
        <begin position="371"/>
        <end position="406"/>
    </location>
</feature>
<accession>A0AAN7U6F7</accession>
<reference evidence="14 15" key="1">
    <citation type="submission" date="2023-11" db="EMBL/GenBank/DDBJ databases">
        <title>Dfirmibasis_genome.</title>
        <authorList>
            <person name="Edelbroek B."/>
            <person name="Kjellin J."/>
            <person name="Jerlstrom-Hultqvist J."/>
            <person name="Soderbom F."/>
        </authorList>
    </citation>
    <scope>NUCLEOTIDE SEQUENCE [LARGE SCALE GENOMIC DNA]</scope>
    <source>
        <strain evidence="14 15">TNS-C-14</strain>
    </source>
</reference>
<comment type="caution">
    <text evidence="14">The sequence shown here is derived from an EMBL/GenBank/DDBJ whole genome shotgun (WGS) entry which is preliminary data.</text>
</comment>
<feature type="transmembrane region" description="Helical" evidence="11">
    <location>
        <begin position="589"/>
        <end position="612"/>
    </location>
</feature>
<dbReference type="CDD" id="cd00051">
    <property type="entry name" value="EFh"/>
    <property type="match status" value="1"/>
</dbReference>
<keyword evidence="8" id="KW-0560">Oxidoreductase</keyword>
<dbReference type="InterPro" id="IPR013130">
    <property type="entry name" value="Fe3_Rdtase_TM_dom"/>
</dbReference>
<dbReference type="InterPro" id="IPR018247">
    <property type="entry name" value="EF_Hand_1_Ca_BS"/>
</dbReference>
<evidence type="ECO:0000256" key="2">
    <source>
        <dbReference type="ARBA" id="ARBA00022630"/>
    </source>
</evidence>
<dbReference type="InterPro" id="IPR013112">
    <property type="entry name" value="FAD-bd_8"/>
</dbReference>
<dbReference type="GO" id="GO:0043020">
    <property type="term" value="C:NADPH oxidase complex"/>
    <property type="evidence" value="ECO:0007669"/>
    <property type="project" value="TreeGrafter"/>
</dbReference>
<dbReference type="GO" id="GO:0042554">
    <property type="term" value="P:superoxide anion generation"/>
    <property type="evidence" value="ECO:0007669"/>
    <property type="project" value="TreeGrafter"/>
</dbReference>
<dbReference type="SMART" id="SM00054">
    <property type="entry name" value="EFh"/>
    <property type="match status" value="2"/>
</dbReference>
<dbReference type="Gene3D" id="2.40.30.10">
    <property type="entry name" value="Translation factors"/>
    <property type="match status" value="1"/>
</dbReference>
<dbReference type="Gene3D" id="3.40.50.80">
    <property type="entry name" value="Nucleotide-binding domain of ferredoxin-NADP reductase (FNR) module"/>
    <property type="match status" value="1"/>
</dbReference>
<feature type="compositionally biased region" description="Low complexity" evidence="10">
    <location>
        <begin position="211"/>
        <end position="255"/>
    </location>
</feature>
<dbReference type="Pfam" id="PF01794">
    <property type="entry name" value="Ferric_reduct"/>
    <property type="match status" value="1"/>
</dbReference>
<evidence type="ECO:0000259" key="12">
    <source>
        <dbReference type="PROSITE" id="PS50222"/>
    </source>
</evidence>
<evidence type="ECO:0000313" key="14">
    <source>
        <dbReference type="EMBL" id="KAK5579945.1"/>
    </source>
</evidence>
<dbReference type="PANTHER" id="PTHR11972">
    <property type="entry name" value="NADPH OXIDASE"/>
    <property type="match status" value="1"/>
</dbReference>
<name>A0AAN7U6F7_9MYCE</name>
<dbReference type="PROSITE" id="PS50222">
    <property type="entry name" value="EF_HAND_2"/>
    <property type="match status" value="2"/>
</dbReference>
<dbReference type="GO" id="GO:0005509">
    <property type="term" value="F:calcium ion binding"/>
    <property type="evidence" value="ECO:0007669"/>
    <property type="project" value="InterPro"/>
</dbReference>
<proteinExistence type="predicted"/>
<evidence type="ECO:0000256" key="6">
    <source>
        <dbReference type="ARBA" id="ARBA00022857"/>
    </source>
</evidence>
<dbReference type="SUPFAM" id="SSF47473">
    <property type="entry name" value="EF-hand"/>
    <property type="match status" value="1"/>
</dbReference>
<dbReference type="GO" id="GO:0016175">
    <property type="term" value="F:superoxide-generating NAD(P)H oxidase activity"/>
    <property type="evidence" value="ECO:0007669"/>
    <property type="project" value="TreeGrafter"/>
</dbReference>
<keyword evidence="7 11" id="KW-1133">Transmembrane helix</keyword>
<evidence type="ECO:0000256" key="10">
    <source>
        <dbReference type="SAM" id="MobiDB-lite"/>
    </source>
</evidence>
<evidence type="ECO:0000256" key="8">
    <source>
        <dbReference type="ARBA" id="ARBA00023002"/>
    </source>
</evidence>
<dbReference type="InterPro" id="IPR000778">
    <property type="entry name" value="Cyt_b245_heavy_chain"/>
</dbReference>
<evidence type="ECO:0000256" key="9">
    <source>
        <dbReference type="ARBA" id="ARBA00023136"/>
    </source>
</evidence>
<feature type="transmembrane region" description="Helical" evidence="11">
    <location>
        <begin position="672"/>
        <end position="695"/>
    </location>
</feature>
<dbReference type="PRINTS" id="PR00466">
    <property type="entry name" value="GP91PHOX"/>
</dbReference>
<organism evidence="14 15">
    <name type="scientific">Dictyostelium firmibasis</name>
    <dbReference type="NCBI Taxonomy" id="79012"/>
    <lineage>
        <taxon>Eukaryota</taxon>
        <taxon>Amoebozoa</taxon>
        <taxon>Evosea</taxon>
        <taxon>Eumycetozoa</taxon>
        <taxon>Dictyostelia</taxon>
        <taxon>Dictyosteliales</taxon>
        <taxon>Dictyosteliaceae</taxon>
        <taxon>Dictyostelium</taxon>
    </lineage>
</organism>
<keyword evidence="9 11" id="KW-0472">Membrane</keyword>
<dbReference type="GO" id="GO:0006952">
    <property type="term" value="P:defense response"/>
    <property type="evidence" value="ECO:0007669"/>
    <property type="project" value="TreeGrafter"/>
</dbReference>
<dbReference type="Pfam" id="PF08030">
    <property type="entry name" value="NAD_binding_6"/>
    <property type="match status" value="1"/>
</dbReference>
<feature type="domain" description="FAD-binding FR-type" evidence="13">
    <location>
        <begin position="716"/>
        <end position="862"/>
    </location>
</feature>
<feature type="transmembrane region" description="Helical" evidence="11">
    <location>
        <begin position="637"/>
        <end position="660"/>
    </location>
</feature>
<dbReference type="Pfam" id="PF08022">
    <property type="entry name" value="FAD_binding_8"/>
    <property type="match status" value="1"/>
</dbReference>
<comment type="subcellular location">
    <subcellularLocation>
        <location evidence="1">Membrane</location>
        <topology evidence="1">Multi-pass membrane protein</topology>
    </subcellularLocation>
</comment>
<evidence type="ECO:0000256" key="3">
    <source>
        <dbReference type="ARBA" id="ARBA00022692"/>
    </source>
</evidence>
<evidence type="ECO:0000259" key="13">
    <source>
        <dbReference type="PROSITE" id="PS51384"/>
    </source>
</evidence>
<dbReference type="PROSITE" id="PS51384">
    <property type="entry name" value="FAD_FR"/>
    <property type="match status" value="1"/>
</dbReference>
<keyword evidence="2" id="KW-0285">Flavoprotein</keyword>
<evidence type="ECO:0000256" key="4">
    <source>
        <dbReference type="ARBA" id="ARBA00022827"/>
    </source>
</evidence>
<evidence type="ECO:0000256" key="11">
    <source>
        <dbReference type="SAM" id="Phobius"/>
    </source>
</evidence>